<dbReference type="EMBL" id="DSOK01000365">
    <property type="protein sequence ID" value="HEN16418.1"/>
    <property type="molecule type" value="Genomic_DNA"/>
</dbReference>
<evidence type="ECO:0000256" key="2">
    <source>
        <dbReference type="ARBA" id="ARBA00010944"/>
    </source>
</evidence>
<feature type="domain" description="RmlD-like substrate binding" evidence="7">
    <location>
        <begin position="41"/>
        <end position="330"/>
    </location>
</feature>
<comment type="caution">
    <text evidence="8">The sequence shown here is derived from an EMBL/GenBank/DDBJ whole genome shotgun (WGS) entry which is preliminary data.</text>
</comment>
<protein>
    <recommendedName>
        <fullName evidence="4 6">dTDP-4-dehydrorhamnose reductase</fullName>
        <ecNumber evidence="3 6">1.1.1.133</ecNumber>
    </recommendedName>
</protein>
<evidence type="ECO:0000256" key="5">
    <source>
        <dbReference type="ARBA" id="ARBA00048200"/>
    </source>
</evidence>
<evidence type="ECO:0000256" key="1">
    <source>
        <dbReference type="ARBA" id="ARBA00004781"/>
    </source>
</evidence>
<sequence length="353" mass="37619">MGLARFTKSSYTPASLVGVVALGVSRRKSRHALAGRHSVERTLIVGIDGVVGANLAMSLSGLQPLAGVALTAPVCEDVCEQMEVCDSPHLADALAIADQAQPQRVVVAGVGANSCWDDHSQVSWERTVESALAWMSAAQSVGAQFTLISSDAVFTGPWMFHAENSHSVCPSREANALREIERQVSLRNPDALIVRTHAFGWSPGGEQPAESWLESLVADLQAGHRPRLDCVRHASPILATDLAAVLSKAWTAGLTGLYHIAGAERVNPAQFARRLAHQFALPFAGDSAVGSLTDCAQGFGRGETSLQTRKIRRALGIGLPLVSEGIERLYAQHLNGYRDRMQGRLLAAGPRVA</sequence>
<evidence type="ECO:0000256" key="6">
    <source>
        <dbReference type="RuleBase" id="RU364082"/>
    </source>
</evidence>
<dbReference type="AlphaFoldDB" id="A0A7C2K1W3"/>
<dbReference type="PANTHER" id="PTHR10491:SF4">
    <property type="entry name" value="METHIONINE ADENOSYLTRANSFERASE 2 SUBUNIT BETA"/>
    <property type="match status" value="1"/>
</dbReference>
<dbReference type="InterPro" id="IPR029903">
    <property type="entry name" value="RmlD-like-bd"/>
</dbReference>
<proteinExistence type="inferred from homology"/>
<evidence type="ECO:0000256" key="3">
    <source>
        <dbReference type="ARBA" id="ARBA00012929"/>
    </source>
</evidence>
<dbReference type="InterPro" id="IPR036291">
    <property type="entry name" value="NAD(P)-bd_dom_sf"/>
</dbReference>
<dbReference type="InterPro" id="IPR005913">
    <property type="entry name" value="dTDP_dehydrorham_reduct"/>
</dbReference>
<name>A0A7C2K1W3_9PLAN</name>
<evidence type="ECO:0000259" key="7">
    <source>
        <dbReference type="Pfam" id="PF04321"/>
    </source>
</evidence>
<keyword evidence="6" id="KW-0521">NADP</keyword>
<keyword evidence="6" id="KW-0560">Oxidoreductase</keyword>
<evidence type="ECO:0000256" key="4">
    <source>
        <dbReference type="ARBA" id="ARBA00017099"/>
    </source>
</evidence>
<dbReference type="SUPFAM" id="SSF51735">
    <property type="entry name" value="NAD(P)-binding Rossmann-fold domains"/>
    <property type="match status" value="1"/>
</dbReference>
<dbReference type="Gene3D" id="3.40.50.720">
    <property type="entry name" value="NAD(P)-binding Rossmann-like Domain"/>
    <property type="match status" value="1"/>
</dbReference>
<comment type="similarity">
    <text evidence="2 6">Belongs to the dTDP-4-dehydrorhamnose reductase family.</text>
</comment>
<dbReference type="PANTHER" id="PTHR10491">
    <property type="entry name" value="DTDP-4-DEHYDRORHAMNOSE REDUCTASE"/>
    <property type="match status" value="1"/>
</dbReference>
<accession>A0A7C2K1W3</accession>
<dbReference type="GO" id="GO:0008831">
    <property type="term" value="F:dTDP-4-dehydrorhamnose reductase activity"/>
    <property type="evidence" value="ECO:0007669"/>
    <property type="project" value="UniProtKB-EC"/>
</dbReference>
<reference evidence="8" key="1">
    <citation type="journal article" date="2020" name="mSystems">
        <title>Genome- and Community-Level Interaction Insights into Carbon Utilization and Element Cycling Functions of Hydrothermarchaeota in Hydrothermal Sediment.</title>
        <authorList>
            <person name="Zhou Z."/>
            <person name="Liu Y."/>
            <person name="Xu W."/>
            <person name="Pan J."/>
            <person name="Luo Z.H."/>
            <person name="Li M."/>
        </authorList>
    </citation>
    <scope>NUCLEOTIDE SEQUENCE [LARGE SCALE GENOMIC DNA]</scope>
    <source>
        <strain evidence="8">SpSt-339</strain>
    </source>
</reference>
<gene>
    <name evidence="8" type="ORF">ENQ76_13225</name>
</gene>
<evidence type="ECO:0000313" key="8">
    <source>
        <dbReference type="EMBL" id="HEN16418.1"/>
    </source>
</evidence>
<comment type="pathway">
    <text evidence="1 6">Carbohydrate biosynthesis; dTDP-L-rhamnose biosynthesis.</text>
</comment>
<comment type="catalytic activity">
    <reaction evidence="5">
        <text>dTDP-beta-L-rhamnose + NADP(+) = dTDP-4-dehydro-beta-L-rhamnose + NADPH + H(+)</text>
        <dbReference type="Rhea" id="RHEA:21796"/>
        <dbReference type="ChEBI" id="CHEBI:15378"/>
        <dbReference type="ChEBI" id="CHEBI:57510"/>
        <dbReference type="ChEBI" id="CHEBI:57783"/>
        <dbReference type="ChEBI" id="CHEBI:58349"/>
        <dbReference type="ChEBI" id="CHEBI:62830"/>
        <dbReference type="EC" id="1.1.1.133"/>
    </reaction>
</comment>
<organism evidence="8">
    <name type="scientific">Schlesneria paludicola</name>
    <dbReference type="NCBI Taxonomy" id="360056"/>
    <lineage>
        <taxon>Bacteria</taxon>
        <taxon>Pseudomonadati</taxon>
        <taxon>Planctomycetota</taxon>
        <taxon>Planctomycetia</taxon>
        <taxon>Planctomycetales</taxon>
        <taxon>Planctomycetaceae</taxon>
        <taxon>Schlesneria</taxon>
    </lineage>
</organism>
<comment type="function">
    <text evidence="6">Catalyzes the reduction of dTDP-6-deoxy-L-lyxo-4-hexulose to yield dTDP-L-rhamnose.</text>
</comment>
<dbReference type="Pfam" id="PF04321">
    <property type="entry name" value="RmlD_sub_bind"/>
    <property type="match status" value="1"/>
</dbReference>
<dbReference type="EC" id="1.1.1.133" evidence="3 6"/>